<accession>A0A8J7CE03</accession>
<dbReference type="AlphaFoldDB" id="A0A8J7CE03"/>
<comment type="caution">
    <text evidence="1">The sequence shown here is derived from an EMBL/GenBank/DDBJ whole genome shotgun (WGS) entry which is preliminary data.</text>
</comment>
<organism evidence="1 2">
    <name type="scientific">Candidatus Polarisedimenticola svalbardensis</name>
    <dbReference type="NCBI Taxonomy" id="2886004"/>
    <lineage>
        <taxon>Bacteria</taxon>
        <taxon>Pseudomonadati</taxon>
        <taxon>Acidobacteriota</taxon>
        <taxon>Candidatus Polarisedimenticolia</taxon>
        <taxon>Candidatus Polarisedimenticolales</taxon>
        <taxon>Candidatus Polarisedimenticolaceae</taxon>
        <taxon>Candidatus Polarisedimenticola</taxon>
    </lineage>
</organism>
<sequence>MVDMLHNMSMRPSTRVEWGVQALWDGQACFNLKQAAAPRGFLYREGEEVYLLTNRRRDCLLEMMQDDWRSRPFTGAVLMYTREFESGGGVRIDLNYRSVTCVTEPLLVLNVLARTRGGVLLYDAPAWLDRDRLERSLYTFDPRFTALAGRKRRRRNHG</sequence>
<proteinExistence type="predicted"/>
<evidence type="ECO:0000313" key="1">
    <source>
        <dbReference type="EMBL" id="MBD3869597.1"/>
    </source>
</evidence>
<name>A0A8J7CE03_9BACT</name>
<dbReference type="Proteomes" id="UP000648239">
    <property type="component" value="Unassembled WGS sequence"/>
</dbReference>
<protein>
    <submittedName>
        <fullName evidence="1">Uncharacterized protein</fullName>
    </submittedName>
</protein>
<gene>
    <name evidence="1" type="ORF">IFK94_15865</name>
</gene>
<dbReference type="EMBL" id="JACXWD010000123">
    <property type="protein sequence ID" value="MBD3869597.1"/>
    <property type="molecule type" value="Genomic_DNA"/>
</dbReference>
<evidence type="ECO:0000313" key="2">
    <source>
        <dbReference type="Proteomes" id="UP000648239"/>
    </source>
</evidence>
<reference evidence="1 2" key="1">
    <citation type="submission" date="2020-08" db="EMBL/GenBank/DDBJ databases">
        <title>Acidobacteriota in marine sediments use diverse sulfur dissimilation pathways.</title>
        <authorList>
            <person name="Wasmund K."/>
        </authorList>
    </citation>
    <scope>NUCLEOTIDE SEQUENCE [LARGE SCALE GENOMIC DNA]</scope>
    <source>
        <strain evidence="1">MAG AM4</strain>
    </source>
</reference>